<dbReference type="EMBL" id="CAJNOC010000697">
    <property type="protein sequence ID" value="CAF0793049.1"/>
    <property type="molecule type" value="Genomic_DNA"/>
</dbReference>
<keyword evidence="3" id="KW-1185">Reference proteome</keyword>
<evidence type="ECO:0000313" key="3">
    <source>
        <dbReference type="Proteomes" id="UP000663879"/>
    </source>
</evidence>
<feature type="compositionally biased region" description="Polar residues" evidence="1">
    <location>
        <begin position="192"/>
        <end position="218"/>
    </location>
</feature>
<protein>
    <submittedName>
        <fullName evidence="2">Uncharacterized protein</fullName>
    </submittedName>
</protein>
<reference evidence="2" key="1">
    <citation type="submission" date="2021-02" db="EMBL/GenBank/DDBJ databases">
        <authorList>
            <person name="Nowell W R."/>
        </authorList>
    </citation>
    <scope>NUCLEOTIDE SEQUENCE</scope>
    <source>
        <strain evidence="2">Ploen Becks lab</strain>
    </source>
</reference>
<proteinExistence type="predicted"/>
<comment type="caution">
    <text evidence="2">The sequence shown here is derived from an EMBL/GenBank/DDBJ whole genome shotgun (WGS) entry which is preliminary data.</text>
</comment>
<gene>
    <name evidence="2" type="ORF">OXX778_LOCUS6070</name>
</gene>
<accession>A0A813S717</accession>
<evidence type="ECO:0000313" key="2">
    <source>
        <dbReference type="EMBL" id="CAF0793049.1"/>
    </source>
</evidence>
<evidence type="ECO:0000256" key="1">
    <source>
        <dbReference type="SAM" id="MobiDB-lite"/>
    </source>
</evidence>
<feature type="region of interest" description="Disordered" evidence="1">
    <location>
        <begin position="177"/>
        <end position="218"/>
    </location>
</feature>
<dbReference type="Proteomes" id="UP000663879">
    <property type="component" value="Unassembled WGS sequence"/>
</dbReference>
<dbReference type="AlphaFoldDB" id="A0A813S717"/>
<sequence length="218" mass="25157">MKDLKIGEDSLMSNQTIIAFKIFYEDVLKNNQSICNVEFRFFTPDTILAFCVKNAIFLFEHFLQSKTIKAYLENQDSCLKPIEDFVVYNACCLNKDIQSNDEIKHFNKIFTNEFLPIIFDFEWYTNIEVILYFSLNKDEELTDFLKFRGGVGAPKKSSSSGGLNRSDWPCLNQINQATYRPQPNSSDEKEVQTTYSYQPQTSLFQNSQTNSNTTVSVG</sequence>
<organism evidence="2 3">
    <name type="scientific">Brachionus calyciflorus</name>
    <dbReference type="NCBI Taxonomy" id="104777"/>
    <lineage>
        <taxon>Eukaryota</taxon>
        <taxon>Metazoa</taxon>
        <taxon>Spiralia</taxon>
        <taxon>Gnathifera</taxon>
        <taxon>Rotifera</taxon>
        <taxon>Eurotatoria</taxon>
        <taxon>Monogononta</taxon>
        <taxon>Pseudotrocha</taxon>
        <taxon>Ploima</taxon>
        <taxon>Brachionidae</taxon>
        <taxon>Brachionus</taxon>
    </lineage>
</organism>
<name>A0A813S717_9BILA</name>